<gene>
    <name evidence="3" type="primary">LOC117144877</name>
</gene>
<name>A0A6P8KBK6_DROMA</name>
<keyword evidence="2" id="KW-1185">Reference proteome</keyword>
<feature type="region of interest" description="Disordered" evidence="1">
    <location>
        <begin position="88"/>
        <end position="135"/>
    </location>
</feature>
<sequence length="135" mass="15912">MEKLTISHYLTLALKKLDPPSDWEDILEFVLATLDATCRPKYYTKELEKALNVGLRFGIIREINNKYYLYEYAKINSLGKITYEFTENPLSPSRCINKDEEDDDDEQEDDEDEEEDDDDEEVDKNCSHQNDMEID</sequence>
<evidence type="ECO:0000313" key="3">
    <source>
        <dbReference type="RefSeq" id="XP_033166178.1"/>
    </source>
</evidence>
<evidence type="ECO:0000256" key="1">
    <source>
        <dbReference type="SAM" id="MobiDB-lite"/>
    </source>
</evidence>
<organism evidence="2 3">
    <name type="scientific">Drosophila mauritiana</name>
    <name type="common">Fruit fly</name>
    <dbReference type="NCBI Taxonomy" id="7226"/>
    <lineage>
        <taxon>Eukaryota</taxon>
        <taxon>Metazoa</taxon>
        <taxon>Ecdysozoa</taxon>
        <taxon>Arthropoda</taxon>
        <taxon>Hexapoda</taxon>
        <taxon>Insecta</taxon>
        <taxon>Pterygota</taxon>
        <taxon>Neoptera</taxon>
        <taxon>Endopterygota</taxon>
        <taxon>Diptera</taxon>
        <taxon>Brachycera</taxon>
        <taxon>Muscomorpha</taxon>
        <taxon>Ephydroidea</taxon>
        <taxon>Drosophilidae</taxon>
        <taxon>Drosophila</taxon>
        <taxon>Sophophora</taxon>
    </lineage>
</organism>
<evidence type="ECO:0000313" key="2">
    <source>
        <dbReference type="Proteomes" id="UP000515162"/>
    </source>
</evidence>
<dbReference type="RefSeq" id="XP_033166178.1">
    <property type="nucleotide sequence ID" value="XM_033310287.1"/>
</dbReference>
<accession>A0A6P8KBK6</accession>
<feature type="compositionally biased region" description="Acidic residues" evidence="1">
    <location>
        <begin position="99"/>
        <end position="122"/>
    </location>
</feature>
<dbReference type="Proteomes" id="UP000515162">
    <property type="component" value="Chromosome 3R"/>
</dbReference>
<dbReference type="GeneID" id="117144877"/>
<dbReference type="AlphaFoldDB" id="A0A6P8KBK6"/>
<reference evidence="3" key="1">
    <citation type="submission" date="2025-08" db="UniProtKB">
        <authorList>
            <consortium name="RefSeq"/>
        </authorList>
    </citation>
    <scope>IDENTIFICATION</scope>
    <source>
        <strain evidence="3">Mau12</strain>
        <tissue evidence="3">Whole Body</tissue>
    </source>
</reference>
<proteinExistence type="predicted"/>
<protein>
    <submittedName>
        <fullName evidence="3">Enhancer of translation termination 1-like</fullName>
    </submittedName>
</protein>